<evidence type="ECO:0008006" key="4">
    <source>
        <dbReference type="Google" id="ProtNLM"/>
    </source>
</evidence>
<dbReference type="PANTHER" id="PTHR36312">
    <property type="entry name" value="THIONIN-LIKE PROTEIN 1"/>
    <property type="match status" value="1"/>
</dbReference>
<gene>
    <name evidence="2" type="ORF">ACJRO7_005797</name>
</gene>
<dbReference type="InterPro" id="IPR038975">
    <property type="entry name" value="THNL"/>
</dbReference>
<organism evidence="2 3">
    <name type="scientific">Eucalyptus globulus</name>
    <name type="common">Tasmanian blue gum</name>
    <dbReference type="NCBI Taxonomy" id="34317"/>
    <lineage>
        <taxon>Eukaryota</taxon>
        <taxon>Viridiplantae</taxon>
        <taxon>Streptophyta</taxon>
        <taxon>Embryophyta</taxon>
        <taxon>Tracheophyta</taxon>
        <taxon>Spermatophyta</taxon>
        <taxon>Magnoliopsida</taxon>
        <taxon>eudicotyledons</taxon>
        <taxon>Gunneridae</taxon>
        <taxon>Pentapetalae</taxon>
        <taxon>rosids</taxon>
        <taxon>malvids</taxon>
        <taxon>Myrtales</taxon>
        <taxon>Myrtaceae</taxon>
        <taxon>Myrtoideae</taxon>
        <taxon>Eucalypteae</taxon>
        <taxon>Eucalyptus</taxon>
    </lineage>
</organism>
<protein>
    <recommendedName>
        <fullName evidence="4">Thionin-like protein 2</fullName>
    </recommendedName>
</protein>
<feature type="chain" id="PRO_5044778221" description="Thionin-like protein 2" evidence="1">
    <location>
        <begin position="24"/>
        <end position="112"/>
    </location>
</feature>
<accession>A0ABD3J3B7</accession>
<dbReference type="PANTHER" id="PTHR36312:SF1">
    <property type="entry name" value="OS01G0594500 PROTEIN"/>
    <property type="match status" value="1"/>
</dbReference>
<keyword evidence="3" id="KW-1185">Reference proteome</keyword>
<dbReference type="Proteomes" id="UP001634007">
    <property type="component" value="Unassembled WGS sequence"/>
</dbReference>
<feature type="signal peptide" evidence="1">
    <location>
        <begin position="1"/>
        <end position="23"/>
    </location>
</feature>
<sequence length="112" mass="12413">MGKMKSVLIICLVLGLFLGKASANFKSCYRWCYIPCILLPRRTSFYCSVNCVNKCLPPSSHSLNDTLSFCELGCAYSLCTNLSSKDDPGEEKVAGCVDSCKRTCTKRMQQAF</sequence>
<evidence type="ECO:0000313" key="2">
    <source>
        <dbReference type="EMBL" id="KAL3721034.1"/>
    </source>
</evidence>
<keyword evidence="1" id="KW-0732">Signal</keyword>
<dbReference type="AlphaFoldDB" id="A0ABD3J3B7"/>
<dbReference type="EMBL" id="JBJKBG010000010">
    <property type="protein sequence ID" value="KAL3721034.1"/>
    <property type="molecule type" value="Genomic_DNA"/>
</dbReference>
<comment type="caution">
    <text evidence="2">The sequence shown here is derived from an EMBL/GenBank/DDBJ whole genome shotgun (WGS) entry which is preliminary data.</text>
</comment>
<evidence type="ECO:0000256" key="1">
    <source>
        <dbReference type="SAM" id="SignalP"/>
    </source>
</evidence>
<evidence type="ECO:0000313" key="3">
    <source>
        <dbReference type="Proteomes" id="UP001634007"/>
    </source>
</evidence>
<reference evidence="2 3" key="1">
    <citation type="submission" date="2024-11" db="EMBL/GenBank/DDBJ databases">
        <title>Chromosome-level genome assembly of Eucalyptus globulus Labill. provides insights into its genome evolution.</title>
        <authorList>
            <person name="Li X."/>
        </authorList>
    </citation>
    <scope>NUCLEOTIDE SEQUENCE [LARGE SCALE GENOMIC DNA]</scope>
    <source>
        <strain evidence="2">CL2024</strain>
        <tissue evidence="2">Fresh tender leaves</tissue>
    </source>
</reference>
<name>A0ABD3J3B7_EUCGL</name>
<proteinExistence type="predicted"/>